<dbReference type="InParanoid" id="Q7S4C8"/>
<keyword evidence="3" id="KW-1185">Reference proteome</keyword>
<dbReference type="OrthoDB" id="4526039at2759"/>
<feature type="chain" id="PRO_5004291053" evidence="1">
    <location>
        <begin position="22"/>
        <end position="321"/>
    </location>
</feature>
<feature type="signal peptide" evidence="1">
    <location>
        <begin position="1"/>
        <end position="21"/>
    </location>
</feature>
<dbReference type="STRING" id="367110.Q7S4C8"/>
<evidence type="ECO:0000256" key="1">
    <source>
        <dbReference type="SAM" id="SignalP"/>
    </source>
</evidence>
<dbReference type="RefSeq" id="XP_959586.3">
    <property type="nucleotide sequence ID" value="XM_954493.3"/>
</dbReference>
<dbReference type="EMBL" id="CM002242">
    <property type="protein sequence ID" value="EAA30350.3"/>
    <property type="molecule type" value="Genomic_DNA"/>
</dbReference>
<sequence>MATRNLLNFSLGLFDVSMAVASSSSAQSLTIGSPSHPPFGLPPSDFALAIAHPVSNASFPTTGYNTSIPAGPADATGSEIPGWYLSISVAANIPLTNASSISARDKKSKFTQAAVLSLVPPSTSTHRQEGLYLDAESWRVCAIVFTAGLSDETTETAQTARLDGTCAALLPSECIQGLQINSVANNTGKDKDDLGACGSLAVPDACLEYFGGTIGVGYEIDSSNFDQSNRRYSFFAGASAPAGKDNASALVAMERVVWPVVITWTHFSSSGEVHDSAGWLSCVKAPNNTNWIAAKNAGMGRGKSMWALIVALVLTGVVTAI</sequence>
<dbReference type="AlphaFoldDB" id="Q7S4C8"/>
<dbReference type="HOGENOM" id="CLU_1210140_0_0_1"/>
<proteinExistence type="predicted"/>
<organism evidence="2 3">
    <name type="scientific">Neurospora crassa (strain ATCC 24698 / 74-OR23-1A / CBS 708.71 / DSM 1257 / FGSC 987)</name>
    <dbReference type="NCBI Taxonomy" id="367110"/>
    <lineage>
        <taxon>Eukaryota</taxon>
        <taxon>Fungi</taxon>
        <taxon>Dikarya</taxon>
        <taxon>Ascomycota</taxon>
        <taxon>Pezizomycotina</taxon>
        <taxon>Sordariomycetes</taxon>
        <taxon>Sordariomycetidae</taxon>
        <taxon>Sordariales</taxon>
        <taxon>Sordariaceae</taxon>
        <taxon>Neurospora</taxon>
    </lineage>
</organism>
<dbReference type="KEGG" id="ncr:NCU02192"/>
<protein>
    <submittedName>
        <fullName evidence="2">Uncharacterized protein</fullName>
    </submittedName>
</protein>
<gene>
    <name evidence="2" type="ORF">NCU02192</name>
</gene>
<evidence type="ECO:0000313" key="3">
    <source>
        <dbReference type="Proteomes" id="UP000001805"/>
    </source>
</evidence>
<dbReference type="Proteomes" id="UP000001805">
    <property type="component" value="Chromosome 7, Linkage Group VII"/>
</dbReference>
<keyword evidence="1" id="KW-0732">Signal</keyword>
<reference evidence="2 3" key="1">
    <citation type="journal article" date="2003" name="Nature">
        <title>The genome sequence of the filamentous fungus Neurospora crassa.</title>
        <authorList>
            <person name="Galagan J.E."/>
            <person name="Calvo S.E."/>
            <person name="Borkovich K.A."/>
            <person name="Selker E.U."/>
            <person name="Read N.D."/>
            <person name="Jaffe D."/>
            <person name="FitzHugh W."/>
            <person name="Ma L.J."/>
            <person name="Smirnov S."/>
            <person name="Purcell S."/>
            <person name="Rehman B."/>
            <person name="Elkins T."/>
            <person name="Engels R."/>
            <person name="Wang S."/>
            <person name="Nielsen C.B."/>
            <person name="Butler J."/>
            <person name="Endrizzi M."/>
            <person name="Qui D."/>
            <person name="Ianakiev P."/>
            <person name="Bell-Pedersen D."/>
            <person name="Nelson M.A."/>
            <person name="Werner-Washburne M."/>
            <person name="Selitrennikoff C.P."/>
            <person name="Kinsey J.A."/>
            <person name="Braun E.L."/>
            <person name="Zelter A."/>
            <person name="Schulte U."/>
            <person name="Kothe G.O."/>
            <person name="Jedd G."/>
            <person name="Mewes W."/>
            <person name="Staben C."/>
            <person name="Marcotte E."/>
            <person name="Greenberg D."/>
            <person name="Roy A."/>
            <person name="Foley K."/>
            <person name="Naylor J."/>
            <person name="Stange-Thomann N."/>
            <person name="Barrett R."/>
            <person name="Gnerre S."/>
            <person name="Kamal M."/>
            <person name="Kamvysselis M."/>
            <person name="Mauceli E."/>
            <person name="Bielke C."/>
            <person name="Rudd S."/>
            <person name="Frishman D."/>
            <person name="Krystofova S."/>
            <person name="Rasmussen C."/>
            <person name="Metzenberg R.L."/>
            <person name="Perkins D.D."/>
            <person name="Kroken S."/>
            <person name="Cogoni C."/>
            <person name="Macino G."/>
            <person name="Catcheside D."/>
            <person name="Li W."/>
            <person name="Pratt R.J."/>
            <person name="Osmani S.A."/>
            <person name="DeSouza C.P."/>
            <person name="Glass L."/>
            <person name="Orbach M.J."/>
            <person name="Berglund J.A."/>
            <person name="Voelker R."/>
            <person name="Yarden O."/>
            <person name="Plamann M."/>
            <person name="Seiler S."/>
            <person name="Dunlap J."/>
            <person name="Radford A."/>
            <person name="Aramayo R."/>
            <person name="Natvig D.O."/>
            <person name="Alex L.A."/>
            <person name="Mannhaupt G."/>
            <person name="Ebbole D.J."/>
            <person name="Freitag M."/>
            <person name="Paulsen I."/>
            <person name="Sachs M.S."/>
            <person name="Lander E.S."/>
            <person name="Nusbaum C."/>
            <person name="Birren B."/>
        </authorList>
    </citation>
    <scope>NUCLEOTIDE SEQUENCE [LARGE SCALE GENOMIC DNA]</scope>
    <source>
        <strain evidence="3">ATCC 24698 / 74-OR23-1A / CBS 708.71 / DSM 1257 / FGSC 987</strain>
    </source>
</reference>
<evidence type="ECO:0000313" key="2">
    <source>
        <dbReference type="EMBL" id="EAA30350.3"/>
    </source>
</evidence>
<dbReference type="GeneID" id="3875733"/>
<dbReference type="VEuPathDB" id="FungiDB:NCU02192"/>
<accession>Q7S4C8</accession>
<name>Q7S4C8_NEUCR</name>